<feature type="coiled-coil region" evidence="1">
    <location>
        <begin position="185"/>
        <end position="244"/>
    </location>
</feature>
<dbReference type="EMBL" id="CDNC01000047">
    <property type="protein sequence ID" value="CEM63008.1"/>
    <property type="molecule type" value="Genomic_DNA"/>
</dbReference>
<dbReference type="Proteomes" id="UP000323594">
    <property type="component" value="Chromosome"/>
</dbReference>
<evidence type="ECO:0000313" key="6">
    <source>
        <dbReference type="Proteomes" id="UP000042527"/>
    </source>
</evidence>
<sequence>MLLKNIEIRNVRKIKQAEIEFHGAGVQVIQGLNKSGKTTIAQSIALTLGGSKDFVPGMISVGEEQAEIIAYTDDELKIRTLIGEKVTQDVSRLDELTGRYAKVSGGVRAFLDSIRSGLEMPFAIKDWTDESIIELLKERTGTSEKIALIDEELKRLEEARTQTGRDKKRLGTPTPVPKVEHAKPIDELQAEKEKAQNFLSTLKNAFSNINQEMHTLNIESESDIDAAIQRLELAKENLHKWLSKNHKQYSKEDIAEIDAAILEWNKNETAANAYDAYIAACDEIKKLEDEYNGLTKKIEAKRQERKDTLASMDLGVSGLEINEDNQLVHNGAIRGITKTNTIGNWSTAQSIQVFFSLGVRFSGEMKVMVVDNAESLDEAHTAIISEWAEKSGFLVIMLKVGDVPEELEEGIIYLKNGEVVANEYRI</sequence>
<evidence type="ECO:0000259" key="3">
    <source>
        <dbReference type="Pfam" id="PF13175"/>
    </source>
</evidence>
<evidence type="ECO:0000256" key="2">
    <source>
        <dbReference type="SAM" id="MobiDB-lite"/>
    </source>
</evidence>
<reference evidence="4" key="2">
    <citation type="submission" date="2015-01" db="EMBL/GenBank/DDBJ databases">
        <authorList>
            <person name="Xiang T."/>
            <person name="Song Y."/>
            <person name="Huang L."/>
            <person name="Wang B."/>
            <person name="Wu P."/>
        </authorList>
    </citation>
    <scope>NUCLEOTIDE SEQUENCE [LARGE SCALE GENOMIC DNA]</scope>
    <source>
        <strain evidence="4">V1</strain>
    </source>
</reference>
<feature type="coiled-coil region" evidence="1">
    <location>
        <begin position="277"/>
        <end position="304"/>
    </location>
</feature>
<accession>A0A0B7GWX9</accession>
<dbReference type="GeneID" id="57753274"/>
<evidence type="ECO:0000313" key="5">
    <source>
        <dbReference type="EMBL" id="QEJ98104.1"/>
    </source>
</evidence>
<dbReference type="InterPro" id="IPR027417">
    <property type="entry name" value="P-loop_NTPase"/>
</dbReference>
<dbReference type="InterPro" id="IPR041685">
    <property type="entry name" value="AAA_GajA/Old/RecF-like"/>
</dbReference>
<dbReference type="RefSeq" id="WP_044634971.1">
    <property type="nucleotide sequence ID" value="NZ_CDNC01000047.1"/>
</dbReference>
<feature type="domain" description="Endonuclease GajA/Old nuclease/RecF-like AAA" evidence="3">
    <location>
        <begin position="1"/>
        <end position="305"/>
    </location>
</feature>
<name>A0A0B7GWX9_TREPH</name>
<reference evidence="5 7" key="3">
    <citation type="submission" date="2019-08" db="EMBL/GenBank/DDBJ databases">
        <authorList>
            <person name="Kuhnert P."/>
        </authorList>
    </citation>
    <scope>NUCLEOTIDE SEQUENCE [LARGE SCALE GENOMIC DNA]</scope>
    <source>
        <strain evidence="5 7">B36.5</strain>
    </source>
</reference>
<protein>
    <submittedName>
        <fullName evidence="5">AAA family ATPase</fullName>
    </submittedName>
</protein>
<evidence type="ECO:0000256" key="1">
    <source>
        <dbReference type="SAM" id="Coils"/>
    </source>
</evidence>
<dbReference type="Gene3D" id="3.40.50.300">
    <property type="entry name" value="P-loop containing nucleotide triphosphate hydrolases"/>
    <property type="match status" value="1"/>
</dbReference>
<evidence type="ECO:0000313" key="4">
    <source>
        <dbReference type="EMBL" id="CEM63008.1"/>
    </source>
</evidence>
<dbReference type="Proteomes" id="UP000042527">
    <property type="component" value="Unassembled WGS sequence"/>
</dbReference>
<evidence type="ECO:0000313" key="7">
    <source>
        <dbReference type="Proteomes" id="UP000323594"/>
    </source>
</evidence>
<dbReference type="AlphaFoldDB" id="A0A0B7GWX9"/>
<dbReference type="EMBL" id="CP042817">
    <property type="protein sequence ID" value="QEJ98104.1"/>
    <property type="molecule type" value="Genomic_DNA"/>
</dbReference>
<feature type="region of interest" description="Disordered" evidence="2">
    <location>
        <begin position="159"/>
        <end position="179"/>
    </location>
</feature>
<keyword evidence="1" id="KW-0175">Coiled coil</keyword>
<dbReference type="OrthoDB" id="9803889at2"/>
<gene>
    <name evidence="5" type="ORF">FUT82_08905</name>
    <name evidence="4" type="ORF">TPHV1_510075</name>
</gene>
<keyword evidence="6" id="KW-1185">Reference proteome</keyword>
<dbReference type="SUPFAM" id="SSF52540">
    <property type="entry name" value="P-loop containing nucleoside triphosphate hydrolases"/>
    <property type="match status" value="1"/>
</dbReference>
<dbReference type="Pfam" id="PF13175">
    <property type="entry name" value="AAA_15"/>
    <property type="match status" value="1"/>
</dbReference>
<reference evidence="6" key="1">
    <citation type="submission" date="2015-01" db="EMBL/GenBank/DDBJ databases">
        <authorList>
            <person name="Manzoor Shahid"/>
            <person name="Zubair Saima"/>
        </authorList>
    </citation>
    <scope>NUCLEOTIDE SEQUENCE [LARGE SCALE GENOMIC DNA]</scope>
    <source>
        <strain evidence="6">V1</strain>
    </source>
</reference>
<proteinExistence type="predicted"/>
<organism evidence="4 6">
    <name type="scientific">Treponema phagedenis</name>
    <dbReference type="NCBI Taxonomy" id="162"/>
    <lineage>
        <taxon>Bacteria</taxon>
        <taxon>Pseudomonadati</taxon>
        <taxon>Spirochaetota</taxon>
        <taxon>Spirochaetia</taxon>
        <taxon>Spirochaetales</taxon>
        <taxon>Treponemataceae</taxon>
        <taxon>Treponema</taxon>
    </lineage>
</organism>